<evidence type="ECO:0008006" key="4">
    <source>
        <dbReference type="Google" id="ProtNLM"/>
    </source>
</evidence>
<keyword evidence="3" id="KW-1185">Reference proteome</keyword>
<name>A0ABV9VH69_STRAZ</name>
<gene>
    <name evidence="2" type="ORF">ACFPL4_28190</name>
</gene>
<keyword evidence="1" id="KW-0812">Transmembrane</keyword>
<accession>A0ABV9VH69</accession>
<feature type="transmembrane region" description="Helical" evidence="1">
    <location>
        <begin position="12"/>
        <end position="30"/>
    </location>
</feature>
<keyword evidence="1" id="KW-0472">Membrane</keyword>
<dbReference type="GeneID" id="31233710"/>
<dbReference type="Proteomes" id="UP001595908">
    <property type="component" value="Unassembled WGS sequence"/>
</dbReference>
<evidence type="ECO:0000313" key="2">
    <source>
        <dbReference type="EMBL" id="MFC4982174.1"/>
    </source>
</evidence>
<comment type="caution">
    <text evidence="2">The sequence shown here is derived from an EMBL/GenBank/DDBJ whole genome shotgun (WGS) entry which is preliminary data.</text>
</comment>
<proteinExistence type="predicted"/>
<organism evidence="2 3">
    <name type="scientific">Streptomyces atroolivaceus</name>
    <dbReference type="NCBI Taxonomy" id="66869"/>
    <lineage>
        <taxon>Bacteria</taxon>
        <taxon>Bacillati</taxon>
        <taxon>Actinomycetota</taxon>
        <taxon>Actinomycetes</taxon>
        <taxon>Kitasatosporales</taxon>
        <taxon>Streptomycetaceae</taxon>
        <taxon>Streptomyces</taxon>
    </lineage>
</organism>
<evidence type="ECO:0000256" key="1">
    <source>
        <dbReference type="SAM" id="Phobius"/>
    </source>
</evidence>
<protein>
    <recommendedName>
        <fullName evidence="4">Integral membrane protein</fullName>
    </recommendedName>
</protein>
<reference evidence="3" key="1">
    <citation type="journal article" date="2019" name="Int. J. Syst. Evol. Microbiol.">
        <title>The Global Catalogue of Microorganisms (GCM) 10K type strain sequencing project: providing services to taxonomists for standard genome sequencing and annotation.</title>
        <authorList>
            <consortium name="The Broad Institute Genomics Platform"/>
            <consortium name="The Broad Institute Genome Sequencing Center for Infectious Disease"/>
            <person name="Wu L."/>
            <person name="Ma J."/>
        </authorList>
    </citation>
    <scope>NUCLEOTIDE SEQUENCE [LARGE SCALE GENOMIC DNA]</scope>
    <source>
        <strain evidence="3">ICMP 257</strain>
    </source>
</reference>
<feature type="transmembrane region" description="Helical" evidence="1">
    <location>
        <begin position="77"/>
        <end position="102"/>
    </location>
</feature>
<dbReference type="RefSeq" id="WP_033300368.1">
    <property type="nucleotide sequence ID" value="NZ_JBFAGR010000022.1"/>
</dbReference>
<evidence type="ECO:0000313" key="3">
    <source>
        <dbReference type="Proteomes" id="UP001595908"/>
    </source>
</evidence>
<dbReference type="EMBL" id="JBHSJE010000010">
    <property type="protein sequence ID" value="MFC4982174.1"/>
    <property type="molecule type" value="Genomic_DNA"/>
</dbReference>
<sequence>MRRTRCRRAARIGAVAYVAATAVGGLLAGAHGPSPLDGLLFGLSQPGLNVLYVFVLMPLAVVFDGGGGAGDGGAGSLALACGLGAAVNVLLLRTVVCFARAVRADLPACRKRRTPAR</sequence>
<keyword evidence="1" id="KW-1133">Transmembrane helix</keyword>